<dbReference type="Ensembl" id="ENSCINT00000003758.3">
    <property type="protein sequence ID" value="ENSCINP00000003758.3"/>
    <property type="gene ID" value="ENSCING00000001864.3"/>
</dbReference>
<dbReference type="Proteomes" id="UP000008144">
    <property type="component" value="Chromosome 14"/>
</dbReference>
<evidence type="ECO:0000313" key="9">
    <source>
        <dbReference type="Proteomes" id="UP000008144"/>
    </source>
</evidence>
<dbReference type="EMBL" id="EAAA01001152">
    <property type="status" value="NOT_ANNOTATED_CDS"/>
    <property type="molecule type" value="Genomic_DNA"/>
</dbReference>
<evidence type="ECO:0000313" key="8">
    <source>
        <dbReference type="Ensembl" id="ENSCINP00000003758.3"/>
    </source>
</evidence>
<dbReference type="GO" id="GO:0006397">
    <property type="term" value="P:mRNA processing"/>
    <property type="evidence" value="ECO:0007669"/>
    <property type="project" value="UniProtKB-KW"/>
</dbReference>
<evidence type="ECO:0000256" key="3">
    <source>
        <dbReference type="ARBA" id="ARBA00022664"/>
    </source>
</evidence>
<dbReference type="Pfam" id="PF06003">
    <property type="entry name" value="SMN_Tudor"/>
    <property type="match status" value="1"/>
</dbReference>
<reference evidence="9" key="1">
    <citation type="journal article" date="2002" name="Science">
        <title>The draft genome of Ciona intestinalis: insights into chordate and vertebrate origins.</title>
        <authorList>
            <person name="Dehal P."/>
            <person name="Satou Y."/>
            <person name="Campbell R.K."/>
            <person name="Chapman J."/>
            <person name="Degnan B."/>
            <person name="De Tomaso A."/>
            <person name="Davidson B."/>
            <person name="Di Gregorio A."/>
            <person name="Gelpke M."/>
            <person name="Goodstein D.M."/>
            <person name="Harafuji N."/>
            <person name="Hastings K.E."/>
            <person name="Ho I."/>
            <person name="Hotta K."/>
            <person name="Huang W."/>
            <person name="Kawashima T."/>
            <person name="Lemaire P."/>
            <person name="Martinez D."/>
            <person name="Meinertzhagen I.A."/>
            <person name="Necula S."/>
            <person name="Nonaka M."/>
            <person name="Putnam N."/>
            <person name="Rash S."/>
            <person name="Saiga H."/>
            <person name="Satake M."/>
            <person name="Terry A."/>
            <person name="Yamada L."/>
            <person name="Wang H.G."/>
            <person name="Awazu S."/>
            <person name="Azumi K."/>
            <person name="Boore J."/>
            <person name="Branno M."/>
            <person name="Chin-Bow S."/>
            <person name="DeSantis R."/>
            <person name="Doyle S."/>
            <person name="Francino P."/>
            <person name="Keys D.N."/>
            <person name="Haga S."/>
            <person name="Hayashi H."/>
            <person name="Hino K."/>
            <person name="Imai K.S."/>
            <person name="Inaba K."/>
            <person name="Kano S."/>
            <person name="Kobayashi K."/>
            <person name="Kobayashi M."/>
            <person name="Lee B.I."/>
            <person name="Makabe K.W."/>
            <person name="Manohar C."/>
            <person name="Matassi G."/>
            <person name="Medina M."/>
            <person name="Mochizuki Y."/>
            <person name="Mount S."/>
            <person name="Morishita T."/>
            <person name="Miura S."/>
            <person name="Nakayama A."/>
            <person name="Nishizaka S."/>
            <person name="Nomoto H."/>
            <person name="Ohta F."/>
            <person name="Oishi K."/>
            <person name="Rigoutsos I."/>
            <person name="Sano M."/>
            <person name="Sasaki A."/>
            <person name="Sasakura Y."/>
            <person name="Shoguchi E."/>
            <person name="Shin-i T."/>
            <person name="Spagnuolo A."/>
            <person name="Stainier D."/>
            <person name="Suzuki M.M."/>
            <person name="Tassy O."/>
            <person name="Takatori N."/>
            <person name="Tokuoka M."/>
            <person name="Yagi K."/>
            <person name="Yoshizaki F."/>
            <person name="Wada S."/>
            <person name="Zhang C."/>
            <person name="Hyatt P.D."/>
            <person name="Larimer F."/>
            <person name="Detter C."/>
            <person name="Doggett N."/>
            <person name="Glavina T."/>
            <person name="Hawkins T."/>
            <person name="Richardson P."/>
            <person name="Lucas S."/>
            <person name="Kohara Y."/>
            <person name="Levine M."/>
            <person name="Satoh N."/>
            <person name="Rokhsar D.S."/>
        </authorList>
    </citation>
    <scope>NUCLEOTIDE SEQUENCE [LARGE SCALE GENOMIC DNA]</scope>
</reference>
<dbReference type="GO" id="GO:0015030">
    <property type="term" value="C:Cajal body"/>
    <property type="evidence" value="ECO:0007669"/>
    <property type="project" value="UniProtKB-SubCell"/>
</dbReference>
<reference evidence="8" key="4">
    <citation type="submission" date="2025-09" db="UniProtKB">
        <authorList>
            <consortium name="Ensembl"/>
        </authorList>
    </citation>
    <scope>IDENTIFICATION</scope>
</reference>
<keyword evidence="9" id="KW-1185">Reference proteome</keyword>
<evidence type="ECO:0000256" key="5">
    <source>
        <dbReference type="ARBA" id="ARBA00023242"/>
    </source>
</evidence>
<feature type="compositionally biased region" description="Low complexity" evidence="6">
    <location>
        <begin position="152"/>
        <end position="235"/>
    </location>
</feature>
<keyword evidence="3" id="KW-0507">mRNA processing</keyword>
<feature type="compositionally biased region" description="Basic and acidic residues" evidence="6">
    <location>
        <begin position="115"/>
        <end position="139"/>
    </location>
</feature>
<dbReference type="InParanoid" id="F6T6X1"/>
<evidence type="ECO:0000256" key="4">
    <source>
        <dbReference type="ARBA" id="ARBA00023187"/>
    </source>
</evidence>
<dbReference type="STRING" id="7719.ENSCINP00000003758"/>
<dbReference type="GeneTree" id="ENSGT00940000171487"/>
<evidence type="ECO:0000256" key="6">
    <source>
        <dbReference type="SAM" id="MobiDB-lite"/>
    </source>
</evidence>
<dbReference type="CDD" id="cd20413">
    <property type="entry name" value="Tudor_TDRD3"/>
    <property type="match status" value="1"/>
</dbReference>
<accession>F6T6X1</accession>
<organism evidence="8 9">
    <name type="scientific">Ciona intestinalis</name>
    <name type="common">Transparent sea squirt</name>
    <name type="synonym">Ascidia intestinalis</name>
    <dbReference type="NCBI Taxonomy" id="7719"/>
    <lineage>
        <taxon>Eukaryota</taxon>
        <taxon>Metazoa</taxon>
        <taxon>Chordata</taxon>
        <taxon>Tunicata</taxon>
        <taxon>Ascidiacea</taxon>
        <taxon>Phlebobranchia</taxon>
        <taxon>Cionidae</taxon>
        <taxon>Ciona</taxon>
    </lineage>
</organism>
<evidence type="ECO:0000256" key="1">
    <source>
        <dbReference type="ARBA" id="ARBA00004408"/>
    </source>
</evidence>
<dbReference type="GO" id="GO:0005634">
    <property type="term" value="C:nucleus"/>
    <property type="evidence" value="ECO:0000318"/>
    <property type="project" value="GO_Central"/>
</dbReference>
<keyword evidence="5" id="KW-0539">Nucleus</keyword>
<keyword evidence="4" id="KW-0508">mRNA splicing</keyword>
<comment type="similarity">
    <text evidence="2">Belongs to the SMN family.</text>
</comment>
<feature type="compositionally biased region" description="Basic and acidic residues" evidence="6">
    <location>
        <begin position="21"/>
        <end position="30"/>
    </location>
</feature>
<dbReference type="AlphaFoldDB" id="F6T6X1"/>
<reference evidence="8" key="2">
    <citation type="journal article" date="2008" name="Genome Biol.">
        <title>Improved genome assembly and evidence-based global gene model set for the chordate Ciona intestinalis: new insight into intron and operon populations.</title>
        <authorList>
            <person name="Satou Y."/>
            <person name="Mineta K."/>
            <person name="Ogasawara M."/>
            <person name="Sasakura Y."/>
            <person name="Shoguchi E."/>
            <person name="Ueno K."/>
            <person name="Yamada L."/>
            <person name="Matsumoto J."/>
            <person name="Wasserscheid J."/>
            <person name="Dewar K."/>
            <person name="Wiley G.B."/>
            <person name="Macmil S.L."/>
            <person name="Roe B.A."/>
            <person name="Zeller R.W."/>
            <person name="Hastings K.E."/>
            <person name="Lemaire P."/>
            <person name="Lindquist E."/>
            <person name="Endo T."/>
            <person name="Hotta K."/>
            <person name="Inaba K."/>
        </authorList>
    </citation>
    <scope>NUCLEOTIDE SEQUENCE [LARGE SCALE GENOMIC DNA]</scope>
    <source>
        <strain evidence="8">wild type</strain>
    </source>
</reference>
<dbReference type="Gene3D" id="2.30.30.140">
    <property type="match status" value="1"/>
</dbReference>
<feature type="compositionally biased region" description="Polar residues" evidence="6">
    <location>
        <begin position="61"/>
        <end position="76"/>
    </location>
</feature>
<feature type="compositionally biased region" description="Polar residues" evidence="6">
    <location>
        <begin position="31"/>
        <end position="48"/>
    </location>
</feature>
<feature type="compositionally biased region" description="Basic and acidic residues" evidence="6">
    <location>
        <begin position="77"/>
        <end position="103"/>
    </location>
</feature>
<dbReference type="HOGENOM" id="CLU_636086_0_0_1"/>
<feature type="compositionally biased region" description="Low complexity" evidence="6">
    <location>
        <begin position="288"/>
        <end position="330"/>
    </location>
</feature>
<dbReference type="GO" id="GO:0003723">
    <property type="term" value="F:RNA binding"/>
    <property type="evidence" value="ECO:0007669"/>
    <property type="project" value="InterPro"/>
</dbReference>
<comment type="subcellular location">
    <subcellularLocation>
        <location evidence="1">Nucleus</location>
        <location evidence="1">Cajal body</location>
    </subcellularLocation>
</comment>
<name>F6T6X1_CIOIN</name>
<sequence>MHDDDHIIEYVKQLSLVETGGKSDRTENSRSSDASYSNRRPQNYSKNPPFNDHTHNDKSSYRQGYSFNAGKSQNRFDTNRDQSRQQNERTDKHRLWNEEKLSEKVSFPKAVAPRFTKDKSQYEDKPNKQVDSNRQRPPEMKFYQPPSQRNGQQQQKQHQHQYQQPHKQQPLQLPQRNVQKQPQEQQQPPSQLKGQQQQQKQQRQQQPHQQRNGQQQQQYQQQKQQQQYQQQKQQQQLKQQQYQQQKQQQQPPPTNSGKQMTLGETAERMKSQGRKVNVEQHKYKHTQQQHAQQQHAQQQHGQQQHAQHTQQQHGQQQHAQPVQPAQPAQQAMECKWSEGSFCQAKYWEDYKFYKAKIMNIHPSKSTAVVVFLEYGNYEEVQLKDLVPLSNMVSHPNVTSYTGPIAGLEFTKGHQGPTRYPQYNDTFRDNAR</sequence>
<evidence type="ECO:0000259" key="7">
    <source>
        <dbReference type="PROSITE" id="PS50304"/>
    </source>
</evidence>
<dbReference type="InterPro" id="IPR002999">
    <property type="entry name" value="Tudor"/>
</dbReference>
<feature type="region of interest" description="Disordered" evidence="6">
    <location>
        <begin position="17"/>
        <end position="235"/>
    </location>
</feature>
<protein>
    <recommendedName>
        <fullName evidence="7">Tudor domain-containing protein</fullName>
    </recommendedName>
</protein>
<dbReference type="InterPro" id="IPR047379">
    <property type="entry name" value="Tudor_TDRD3"/>
</dbReference>
<dbReference type="SMART" id="SM00333">
    <property type="entry name" value="TUDOR"/>
    <property type="match status" value="1"/>
</dbReference>
<dbReference type="InterPro" id="IPR010304">
    <property type="entry name" value="SMN_Tudor"/>
</dbReference>
<dbReference type="PROSITE" id="PS50304">
    <property type="entry name" value="TUDOR"/>
    <property type="match status" value="1"/>
</dbReference>
<dbReference type="GO" id="GO:0005737">
    <property type="term" value="C:cytoplasm"/>
    <property type="evidence" value="ECO:0007669"/>
    <property type="project" value="InterPro"/>
</dbReference>
<feature type="compositionally biased region" description="Basic and acidic residues" evidence="6">
    <location>
        <begin position="266"/>
        <end position="281"/>
    </location>
</feature>
<feature type="region of interest" description="Disordered" evidence="6">
    <location>
        <begin position="266"/>
        <end position="330"/>
    </location>
</feature>
<evidence type="ECO:0000256" key="2">
    <source>
        <dbReference type="ARBA" id="ARBA00005371"/>
    </source>
</evidence>
<dbReference type="GO" id="GO:0008380">
    <property type="term" value="P:RNA splicing"/>
    <property type="evidence" value="ECO:0007669"/>
    <property type="project" value="UniProtKB-KW"/>
</dbReference>
<proteinExistence type="inferred from homology"/>
<dbReference type="SUPFAM" id="SSF63748">
    <property type="entry name" value="Tudor/PWWP/MBT"/>
    <property type="match status" value="1"/>
</dbReference>
<feature type="domain" description="Tudor" evidence="7">
    <location>
        <begin position="335"/>
        <end position="395"/>
    </location>
</feature>
<reference evidence="8" key="3">
    <citation type="submission" date="2025-08" db="UniProtKB">
        <authorList>
            <consortium name="Ensembl"/>
        </authorList>
    </citation>
    <scope>IDENTIFICATION</scope>
</reference>